<dbReference type="VEuPathDB" id="FungiDB:PLEOSDRAFT_158461"/>
<dbReference type="InParanoid" id="A0A067NU75"/>
<name>A0A067NU75_PLEO1</name>
<protein>
    <submittedName>
        <fullName evidence="2">Uncharacterized protein</fullName>
    </submittedName>
</protein>
<evidence type="ECO:0000313" key="3">
    <source>
        <dbReference type="Proteomes" id="UP000027073"/>
    </source>
</evidence>
<proteinExistence type="predicted"/>
<organism evidence="2 3">
    <name type="scientific">Pleurotus ostreatus (strain PC15)</name>
    <name type="common">Oyster mushroom</name>
    <dbReference type="NCBI Taxonomy" id="1137138"/>
    <lineage>
        <taxon>Eukaryota</taxon>
        <taxon>Fungi</taxon>
        <taxon>Dikarya</taxon>
        <taxon>Basidiomycota</taxon>
        <taxon>Agaricomycotina</taxon>
        <taxon>Agaricomycetes</taxon>
        <taxon>Agaricomycetidae</taxon>
        <taxon>Agaricales</taxon>
        <taxon>Pleurotineae</taxon>
        <taxon>Pleurotaceae</taxon>
        <taxon>Pleurotus</taxon>
    </lineage>
</organism>
<gene>
    <name evidence="2" type="ORF">PLEOSDRAFT_158461</name>
</gene>
<feature type="region of interest" description="Disordered" evidence="1">
    <location>
        <begin position="23"/>
        <end position="50"/>
    </location>
</feature>
<dbReference type="EMBL" id="KL198008">
    <property type="protein sequence ID" value="KDQ27662.1"/>
    <property type="molecule type" value="Genomic_DNA"/>
</dbReference>
<feature type="compositionally biased region" description="Polar residues" evidence="1">
    <location>
        <begin position="37"/>
        <end position="46"/>
    </location>
</feature>
<feature type="compositionally biased region" description="Low complexity" evidence="1">
    <location>
        <begin position="27"/>
        <end position="36"/>
    </location>
</feature>
<evidence type="ECO:0000313" key="2">
    <source>
        <dbReference type="EMBL" id="KDQ27662.1"/>
    </source>
</evidence>
<evidence type="ECO:0000256" key="1">
    <source>
        <dbReference type="SAM" id="MobiDB-lite"/>
    </source>
</evidence>
<dbReference type="Proteomes" id="UP000027073">
    <property type="component" value="Unassembled WGS sequence"/>
</dbReference>
<reference evidence="3" key="1">
    <citation type="journal article" date="2014" name="Proc. Natl. Acad. Sci. U.S.A.">
        <title>Extensive sampling of basidiomycete genomes demonstrates inadequacy of the white-rot/brown-rot paradigm for wood decay fungi.</title>
        <authorList>
            <person name="Riley R."/>
            <person name="Salamov A.A."/>
            <person name="Brown D.W."/>
            <person name="Nagy L.G."/>
            <person name="Floudas D."/>
            <person name="Held B.W."/>
            <person name="Levasseur A."/>
            <person name="Lombard V."/>
            <person name="Morin E."/>
            <person name="Otillar R."/>
            <person name="Lindquist E.A."/>
            <person name="Sun H."/>
            <person name="LaButti K.M."/>
            <person name="Schmutz J."/>
            <person name="Jabbour D."/>
            <person name="Luo H."/>
            <person name="Baker S.E."/>
            <person name="Pisabarro A.G."/>
            <person name="Walton J.D."/>
            <person name="Blanchette R.A."/>
            <person name="Henrissat B."/>
            <person name="Martin F."/>
            <person name="Cullen D."/>
            <person name="Hibbett D.S."/>
            <person name="Grigoriev I.V."/>
        </authorList>
    </citation>
    <scope>NUCLEOTIDE SEQUENCE [LARGE SCALE GENOMIC DNA]</scope>
    <source>
        <strain evidence="3">PC15</strain>
    </source>
</reference>
<accession>A0A067NU75</accession>
<dbReference type="AlphaFoldDB" id="A0A067NU75"/>
<dbReference type="HOGENOM" id="CLU_194728_0_0_1"/>
<sequence length="82" mass="9043">MPFFKDASNFTIKDATMNDIAGNYEENNTTKNNTITDSHNTTTETITDSHNDYSRSIVNASGAQVGESSQRKLQLHAFAEAL</sequence>